<proteinExistence type="predicted"/>
<evidence type="ECO:0000313" key="2">
    <source>
        <dbReference type="Proteomes" id="UP000326396"/>
    </source>
</evidence>
<dbReference type="OrthoDB" id="1923014at2759"/>
<gene>
    <name evidence="1" type="ORF">E3N88_13722</name>
</gene>
<sequence length="205" mass="22821">MSHDELVAWVKSRAVDNGYIVVTARSKKKGDIVKKVWLVCDRSGEHKTVATRRRSGSKKIGCPFKLDRPAEGRSLGDPRRHMRARARRTVNRGGDAMETAIRLCVPAFLQGGRRGVPLHQRGAIYGGAYITIIGRGLGHLHQDTLEELSDPVDLVRLDRRTLFGMKIVQDFLGVGLRFSLVRGVIWVPPPTGDGHRRGRGSWTGR</sequence>
<organism evidence="1 2">
    <name type="scientific">Mikania micrantha</name>
    <name type="common">bitter vine</name>
    <dbReference type="NCBI Taxonomy" id="192012"/>
    <lineage>
        <taxon>Eukaryota</taxon>
        <taxon>Viridiplantae</taxon>
        <taxon>Streptophyta</taxon>
        <taxon>Embryophyta</taxon>
        <taxon>Tracheophyta</taxon>
        <taxon>Spermatophyta</taxon>
        <taxon>Magnoliopsida</taxon>
        <taxon>eudicotyledons</taxon>
        <taxon>Gunneridae</taxon>
        <taxon>Pentapetalae</taxon>
        <taxon>asterids</taxon>
        <taxon>campanulids</taxon>
        <taxon>Asterales</taxon>
        <taxon>Asteraceae</taxon>
        <taxon>Asteroideae</taxon>
        <taxon>Heliantheae alliance</taxon>
        <taxon>Eupatorieae</taxon>
        <taxon>Mikania</taxon>
    </lineage>
</organism>
<protein>
    <recommendedName>
        <fullName evidence="3">FAR1 domain-containing protein</fullName>
    </recommendedName>
</protein>
<dbReference type="AlphaFoldDB" id="A0A5N6NZR9"/>
<reference evidence="1 2" key="1">
    <citation type="submission" date="2019-05" db="EMBL/GenBank/DDBJ databases">
        <title>Mikania micrantha, genome provides insights into the molecular mechanism of rapid growth.</title>
        <authorList>
            <person name="Liu B."/>
        </authorList>
    </citation>
    <scope>NUCLEOTIDE SEQUENCE [LARGE SCALE GENOMIC DNA]</scope>
    <source>
        <strain evidence="1">NLD-2019</strain>
        <tissue evidence="1">Leaf</tissue>
    </source>
</reference>
<comment type="caution">
    <text evidence="1">The sequence shown here is derived from an EMBL/GenBank/DDBJ whole genome shotgun (WGS) entry which is preliminary data.</text>
</comment>
<name>A0A5N6NZR9_9ASTR</name>
<accession>A0A5N6NZR9</accession>
<evidence type="ECO:0008006" key="3">
    <source>
        <dbReference type="Google" id="ProtNLM"/>
    </source>
</evidence>
<dbReference type="EMBL" id="SZYD01000007">
    <property type="protein sequence ID" value="KAD5802362.1"/>
    <property type="molecule type" value="Genomic_DNA"/>
</dbReference>
<keyword evidence="2" id="KW-1185">Reference proteome</keyword>
<evidence type="ECO:0000313" key="1">
    <source>
        <dbReference type="EMBL" id="KAD5802362.1"/>
    </source>
</evidence>
<dbReference type="Proteomes" id="UP000326396">
    <property type="component" value="Linkage Group LG15"/>
</dbReference>